<dbReference type="Proteomes" id="UP000657574">
    <property type="component" value="Unassembled WGS sequence"/>
</dbReference>
<proteinExistence type="predicted"/>
<evidence type="ECO:0000313" key="3">
    <source>
        <dbReference type="Proteomes" id="UP000657574"/>
    </source>
</evidence>
<feature type="region of interest" description="Disordered" evidence="1">
    <location>
        <begin position="65"/>
        <end position="88"/>
    </location>
</feature>
<reference evidence="2" key="1">
    <citation type="journal article" date="2014" name="Int. J. Syst. Evol. Microbiol.">
        <title>Complete genome sequence of Corynebacterium casei LMG S-19264T (=DSM 44701T), isolated from a smear-ripened cheese.</title>
        <authorList>
            <consortium name="US DOE Joint Genome Institute (JGI-PGF)"/>
            <person name="Walter F."/>
            <person name="Albersmeier A."/>
            <person name="Kalinowski J."/>
            <person name="Ruckert C."/>
        </authorList>
    </citation>
    <scope>NUCLEOTIDE SEQUENCE</scope>
    <source>
        <strain evidence="2">JCM 3086</strain>
    </source>
</reference>
<dbReference type="EMBL" id="BMQA01000022">
    <property type="protein sequence ID" value="GGJ37830.1"/>
    <property type="molecule type" value="Genomic_DNA"/>
</dbReference>
<reference evidence="2" key="2">
    <citation type="submission" date="2020-09" db="EMBL/GenBank/DDBJ databases">
        <authorList>
            <person name="Sun Q."/>
            <person name="Ohkuma M."/>
        </authorList>
    </citation>
    <scope>NUCLEOTIDE SEQUENCE</scope>
    <source>
        <strain evidence="2">JCM 3086</strain>
    </source>
</reference>
<dbReference type="AlphaFoldDB" id="A0A917L1X1"/>
<accession>A0A917L1X1</accession>
<organism evidence="2 3">
    <name type="scientific">Streptomyces brasiliensis</name>
    <dbReference type="NCBI Taxonomy" id="1954"/>
    <lineage>
        <taxon>Bacteria</taxon>
        <taxon>Bacillati</taxon>
        <taxon>Actinomycetota</taxon>
        <taxon>Actinomycetes</taxon>
        <taxon>Kitasatosporales</taxon>
        <taxon>Streptomycetaceae</taxon>
        <taxon>Streptomyces</taxon>
    </lineage>
</organism>
<name>A0A917L1X1_9ACTN</name>
<evidence type="ECO:0000256" key="1">
    <source>
        <dbReference type="SAM" id="MobiDB-lite"/>
    </source>
</evidence>
<gene>
    <name evidence="2" type="ORF">GCM10010121_056310</name>
</gene>
<keyword evidence="3" id="KW-1185">Reference proteome</keyword>
<evidence type="ECO:0000313" key="2">
    <source>
        <dbReference type="EMBL" id="GGJ37830.1"/>
    </source>
</evidence>
<protein>
    <submittedName>
        <fullName evidence="2">Uncharacterized protein</fullName>
    </submittedName>
</protein>
<comment type="caution">
    <text evidence="2">The sequence shown here is derived from an EMBL/GenBank/DDBJ whole genome shotgun (WGS) entry which is preliminary data.</text>
</comment>
<sequence>MGVAGAADAVTFGRKAIAVAMAIPTGITMARRKRGLGAVMCLFLQFVRGTSGPCGKSWESGLKPWNGGSGPGKRSYSTARRALTMPAP</sequence>